<evidence type="ECO:0000256" key="1">
    <source>
        <dbReference type="ARBA" id="ARBA00001589"/>
    </source>
</evidence>
<comment type="cofactor">
    <cofactor evidence="3">
        <name>Mn(2+)</name>
        <dbReference type="ChEBI" id="CHEBI:29035"/>
    </cofactor>
</comment>
<dbReference type="GO" id="GO:0004341">
    <property type="term" value="F:gluconolactonase activity"/>
    <property type="evidence" value="ECO:0007669"/>
    <property type="project" value="UniProtKB-EC"/>
</dbReference>
<protein>
    <recommendedName>
        <fullName evidence="8">Regucalcin</fullName>
        <ecNumber evidence="7">3.1.1.17</ecNumber>
    </recommendedName>
    <alternativeName>
        <fullName evidence="13">Gluconolactonase</fullName>
    </alternativeName>
</protein>
<dbReference type="PANTHER" id="PTHR10907">
    <property type="entry name" value="REGUCALCIN"/>
    <property type="match status" value="1"/>
</dbReference>
<dbReference type="EMBL" id="JARQZJ010000001">
    <property type="protein sequence ID" value="KAK9869821.1"/>
    <property type="molecule type" value="Genomic_DNA"/>
</dbReference>
<keyword evidence="9" id="KW-0963">Cytoplasm</keyword>
<dbReference type="PANTHER" id="PTHR10907:SF66">
    <property type="entry name" value="MIP34848P1-RELATED"/>
    <property type="match status" value="1"/>
</dbReference>
<evidence type="ECO:0000256" key="15">
    <source>
        <dbReference type="PIRSR" id="PIRSR605511-2"/>
    </source>
</evidence>
<dbReference type="Gene3D" id="2.120.10.30">
    <property type="entry name" value="TolB, C-terminal domain"/>
    <property type="match status" value="1"/>
</dbReference>
<dbReference type="PRINTS" id="PR01790">
    <property type="entry name" value="SMP30FAMILY"/>
</dbReference>
<evidence type="ECO:0000256" key="6">
    <source>
        <dbReference type="ARBA" id="ARBA00008853"/>
    </source>
</evidence>
<comment type="cofactor">
    <cofactor evidence="4">
        <name>Mg(2+)</name>
        <dbReference type="ChEBI" id="CHEBI:18420"/>
    </cofactor>
</comment>
<organism evidence="17 18">
    <name type="scientific">Henosepilachna vigintioctopunctata</name>
    <dbReference type="NCBI Taxonomy" id="420089"/>
    <lineage>
        <taxon>Eukaryota</taxon>
        <taxon>Metazoa</taxon>
        <taxon>Ecdysozoa</taxon>
        <taxon>Arthropoda</taxon>
        <taxon>Hexapoda</taxon>
        <taxon>Insecta</taxon>
        <taxon>Pterygota</taxon>
        <taxon>Neoptera</taxon>
        <taxon>Endopterygota</taxon>
        <taxon>Coleoptera</taxon>
        <taxon>Polyphaga</taxon>
        <taxon>Cucujiformia</taxon>
        <taxon>Coccinelloidea</taxon>
        <taxon>Coccinellidae</taxon>
        <taxon>Epilachninae</taxon>
        <taxon>Epilachnini</taxon>
        <taxon>Henosepilachna</taxon>
    </lineage>
</organism>
<comment type="subcellular location">
    <subcellularLocation>
        <location evidence="5">Cytoplasm</location>
    </subcellularLocation>
</comment>
<feature type="active site" description="Proton donor/acceptor" evidence="14">
    <location>
        <position position="234"/>
    </location>
</feature>
<feature type="binding site" evidence="15">
    <location>
        <position position="16"/>
    </location>
    <ligand>
        <name>a divalent metal cation</name>
        <dbReference type="ChEBI" id="CHEBI:60240"/>
    </ligand>
</feature>
<evidence type="ECO:0000259" key="16">
    <source>
        <dbReference type="Pfam" id="PF08450"/>
    </source>
</evidence>
<keyword evidence="10 15" id="KW-0479">Metal-binding</keyword>
<comment type="catalytic activity">
    <reaction evidence="1">
        <text>D-glucono-1,5-lactone + H2O = D-gluconate + H(+)</text>
        <dbReference type="Rhea" id="RHEA:10440"/>
        <dbReference type="ChEBI" id="CHEBI:15377"/>
        <dbReference type="ChEBI" id="CHEBI:15378"/>
        <dbReference type="ChEBI" id="CHEBI:16217"/>
        <dbReference type="ChEBI" id="CHEBI:18391"/>
        <dbReference type="EC" id="3.1.1.17"/>
    </reaction>
</comment>
<feature type="domain" description="SMP-30/Gluconolactonase/LRE-like region" evidence="16">
    <location>
        <begin position="14"/>
        <end position="293"/>
    </location>
</feature>
<feature type="binding site" evidence="15">
    <location>
        <position position="126"/>
    </location>
    <ligand>
        <name>substrate</name>
    </ligand>
</feature>
<dbReference type="GO" id="GO:0005509">
    <property type="term" value="F:calcium ion binding"/>
    <property type="evidence" value="ECO:0007669"/>
    <property type="project" value="TreeGrafter"/>
</dbReference>
<keyword evidence="11" id="KW-0378">Hydrolase</keyword>
<dbReference type="AlphaFoldDB" id="A0AAW1TPX3"/>
<evidence type="ECO:0000256" key="3">
    <source>
        <dbReference type="ARBA" id="ARBA00001936"/>
    </source>
</evidence>
<name>A0AAW1TPX3_9CUCU</name>
<evidence type="ECO:0000256" key="9">
    <source>
        <dbReference type="ARBA" id="ARBA00022490"/>
    </source>
</evidence>
<evidence type="ECO:0000256" key="12">
    <source>
        <dbReference type="ARBA" id="ARBA00022837"/>
    </source>
</evidence>
<comment type="similarity">
    <text evidence="6">Belongs to the SMP-30/CGR1 family.</text>
</comment>
<keyword evidence="18" id="KW-1185">Reference proteome</keyword>
<dbReference type="EC" id="3.1.1.17" evidence="7"/>
<dbReference type="SUPFAM" id="SSF63829">
    <property type="entry name" value="Calcium-dependent phosphotriesterase"/>
    <property type="match status" value="1"/>
</dbReference>
<dbReference type="InterPro" id="IPR005511">
    <property type="entry name" value="SMP-30"/>
</dbReference>
<dbReference type="FunFam" id="2.120.10.30:FF:000027">
    <property type="entry name" value="Regucalcin homologue"/>
    <property type="match status" value="1"/>
</dbReference>
<dbReference type="Proteomes" id="UP001431783">
    <property type="component" value="Unassembled WGS sequence"/>
</dbReference>
<dbReference type="InterPro" id="IPR011042">
    <property type="entry name" value="6-blade_b-propeller_TolB-like"/>
</dbReference>
<evidence type="ECO:0000256" key="7">
    <source>
        <dbReference type="ARBA" id="ARBA00013227"/>
    </source>
</evidence>
<sequence length="327" mass="37018">MAPVIERIVEDVEFGEGPHWDIQTQSLYFVDYLTKSINRYEPATKSHFKARLDDYSSFIIPVEGEPNKFVVSVGKDIAIITWDGVKENIEDIETLVKVDNVDNKNRLNDGKCDVLGRLWTGLMRTDIVEVVPTSPDKNEQNKTKFWELVPNSVNQSESVTGSFYSYGDGTLKKHFDQVDISNGIAWNKDNTRMFFIDSMKNRVDQFDFEVKSGELSNRRVLFSFTKNQIEGMPDGMTIDDDDNLWIAVFRGSKIIKISTSVPENILDTINLPAKQVTSAAWGGKGLDELYVTTGIFDDTSLKPPVNGSLYKITGLKARGLPMYKFRL</sequence>
<gene>
    <name evidence="17" type="ORF">WA026_003550</name>
</gene>
<reference evidence="17 18" key="1">
    <citation type="submission" date="2023-03" db="EMBL/GenBank/DDBJ databases">
        <title>Genome insight into feeding habits of ladybird beetles.</title>
        <authorList>
            <person name="Li H.-S."/>
            <person name="Huang Y.-H."/>
            <person name="Pang H."/>
        </authorList>
    </citation>
    <scope>NUCLEOTIDE SEQUENCE [LARGE SCALE GENOMIC DNA]</scope>
    <source>
        <strain evidence="17">SYSU_2023b</strain>
        <tissue evidence="17">Whole body</tissue>
    </source>
</reference>
<feature type="binding site" evidence="15">
    <location>
        <position position="106"/>
    </location>
    <ligand>
        <name>substrate</name>
    </ligand>
</feature>
<dbReference type="GO" id="GO:0005737">
    <property type="term" value="C:cytoplasm"/>
    <property type="evidence" value="ECO:0007669"/>
    <property type="project" value="UniProtKB-SubCell"/>
</dbReference>
<evidence type="ECO:0000256" key="2">
    <source>
        <dbReference type="ARBA" id="ARBA00001913"/>
    </source>
</evidence>
<comment type="cofactor">
    <cofactor evidence="2">
        <name>Ca(2+)</name>
        <dbReference type="ChEBI" id="CHEBI:29108"/>
    </cofactor>
</comment>
<proteinExistence type="inferred from homology"/>
<evidence type="ECO:0000256" key="4">
    <source>
        <dbReference type="ARBA" id="ARBA00001946"/>
    </source>
</evidence>
<evidence type="ECO:0000256" key="5">
    <source>
        <dbReference type="ARBA" id="ARBA00004496"/>
    </source>
</evidence>
<evidence type="ECO:0000313" key="18">
    <source>
        <dbReference type="Proteomes" id="UP001431783"/>
    </source>
</evidence>
<feature type="binding site" evidence="15">
    <location>
        <position position="234"/>
    </location>
    <ligand>
        <name>a divalent metal cation</name>
        <dbReference type="ChEBI" id="CHEBI:60240"/>
    </ligand>
</feature>
<keyword evidence="12" id="KW-0106">Calcium</keyword>
<keyword evidence="15" id="KW-0862">Zinc</keyword>
<comment type="cofactor">
    <cofactor evidence="15">
        <name>Zn(2+)</name>
        <dbReference type="ChEBI" id="CHEBI:29105"/>
    </cofactor>
    <text evidence="15">Binds 1 divalent metal cation per subunit.</text>
</comment>
<evidence type="ECO:0000256" key="13">
    <source>
        <dbReference type="ARBA" id="ARBA00032464"/>
    </source>
</evidence>
<evidence type="ECO:0000256" key="8">
    <source>
        <dbReference type="ARBA" id="ARBA00016808"/>
    </source>
</evidence>
<evidence type="ECO:0000256" key="14">
    <source>
        <dbReference type="PIRSR" id="PIRSR605511-1"/>
    </source>
</evidence>
<accession>A0AAW1TPX3</accession>
<feature type="binding site" evidence="15">
    <location>
        <position position="108"/>
    </location>
    <ligand>
        <name>substrate</name>
    </ligand>
</feature>
<evidence type="ECO:0000256" key="11">
    <source>
        <dbReference type="ARBA" id="ARBA00022801"/>
    </source>
</evidence>
<dbReference type="InterPro" id="IPR013658">
    <property type="entry name" value="SGL"/>
</dbReference>
<dbReference type="Pfam" id="PF08450">
    <property type="entry name" value="SGL"/>
    <property type="match status" value="1"/>
</dbReference>
<evidence type="ECO:0000313" key="17">
    <source>
        <dbReference type="EMBL" id="KAK9869821.1"/>
    </source>
</evidence>
<comment type="caution">
    <text evidence="17">The sequence shown here is derived from an EMBL/GenBank/DDBJ whole genome shotgun (WGS) entry which is preliminary data.</text>
</comment>
<evidence type="ECO:0000256" key="10">
    <source>
        <dbReference type="ARBA" id="ARBA00022723"/>
    </source>
</evidence>
<dbReference type="GO" id="GO:0019853">
    <property type="term" value="P:L-ascorbic acid biosynthetic process"/>
    <property type="evidence" value="ECO:0007669"/>
    <property type="project" value="TreeGrafter"/>
</dbReference>
<feature type="binding site" evidence="15">
    <location>
        <position position="182"/>
    </location>
    <ligand>
        <name>a divalent metal cation</name>
        <dbReference type="ChEBI" id="CHEBI:60240"/>
    </ligand>
</feature>